<protein>
    <submittedName>
        <fullName evidence="8">Cytochrome P450</fullName>
    </submittedName>
</protein>
<name>A0A3M8DXZ9_9BACL</name>
<keyword evidence="2 7" id="KW-0349">Heme</keyword>
<dbReference type="OrthoDB" id="9801155at2"/>
<dbReference type="PANTHER" id="PTHR46696:SF1">
    <property type="entry name" value="CYTOCHROME P450 YJIB-RELATED"/>
    <property type="match status" value="1"/>
</dbReference>
<dbReference type="GO" id="GO:0004497">
    <property type="term" value="F:monooxygenase activity"/>
    <property type="evidence" value="ECO:0007669"/>
    <property type="project" value="UniProtKB-KW"/>
</dbReference>
<dbReference type="GO" id="GO:0005506">
    <property type="term" value="F:iron ion binding"/>
    <property type="evidence" value="ECO:0007669"/>
    <property type="project" value="InterPro"/>
</dbReference>
<keyword evidence="5 7" id="KW-0408">Iron</keyword>
<evidence type="ECO:0000313" key="9">
    <source>
        <dbReference type="Proteomes" id="UP000271031"/>
    </source>
</evidence>
<keyword evidence="3 7" id="KW-0479">Metal-binding</keyword>
<evidence type="ECO:0000256" key="7">
    <source>
        <dbReference type="RuleBase" id="RU000461"/>
    </source>
</evidence>
<keyword evidence="6 7" id="KW-0503">Monooxygenase</keyword>
<dbReference type="FunFam" id="1.10.630.10:FF:000018">
    <property type="entry name" value="Cytochrome P450 monooxygenase"/>
    <property type="match status" value="1"/>
</dbReference>
<reference evidence="8 9" key="1">
    <citation type="submission" date="2018-10" db="EMBL/GenBank/DDBJ databases">
        <title>Phylogenomics of Brevibacillus.</title>
        <authorList>
            <person name="Dunlap C."/>
        </authorList>
    </citation>
    <scope>NUCLEOTIDE SEQUENCE [LARGE SCALE GENOMIC DNA]</scope>
    <source>
        <strain evidence="8 9">JCM 15716</strain>
    </source>
</reference>
<dbReference type="SUPFAM" id="SSF48264">
    <property type="entry name" value="Cytochrome P450"/>
    <property type="match status" value="1"/>
</dbReference>
<dbReference type="Gene3D" id="1.10.630.10">
    <property type="entry name" value="Cytochrome P450"/>
    <property type="match status" value="1"/>
</dbReference>
<dbReference type="PRINTS" id="PR00385">
    <property type="entry name" value="P450"/>
</dbReference>
<dbReference type="PROSITE" id="PS00086">
    <property type="entry name" value="CYTOCHROME_P450"/>
    <property type="match status" value="1"/>
</dbReference>
<evidence type="ECO:0000256" key="5">
    <source>
        <dbReference type="ARBA" id="ARBA00023004"/>
    </source>
</evidence>
<evidence type="ECO:0000256" key="6">
    <source>
        <dbReference type="ARBA" id="ARBA00023033"/>
    </source>
</evidence>
<dbReference type="InterPro" id="IPR036396">
    <property type="entry name" value="Cyt_P450_sf"/>
</dbReference>
<dbReference type="InterPro" id="IPR017972">
    <property type="entry name" value="Cyt_P450_CS"/>
</dbReference>
<accession>A0A3M8DXZ9</accession>
<dbReference type="Proteomes" id="UP000271031">
    <property type="component" value="Unassembled WGS sequence"/>
</dbReference>
<dbReference type="RefSeq" id="WP_122916120.1">
    <property type="nucleotide sequence ID" value="NZ_RHHQ01000003.1"/>
</dbReference>
<dbReference type="GO" id="GO:0016705">
    <property type="term" value="F:oxidoreductase activity, acting on paired donors, with incorporation or reduction of molecular oxygen"/>
    <property type="evidence" value="ECO:0007669"/>
    <property type="project" value="InterPro"/>
</dbReference>
<keyword evidence="9" id="KW-1185">Reference proteome</keyword>
<dbReference type="Pfam" id="PF00067">
    <property type="entry name" value="p450"/>
    <property type="match status" value="1"/>
</dbReference>
<keyword evidence="4 7" id="KW-0560">Oxidoreductase</keyword>
<organism evidence="8 9">
    <name type="scientific">Brevibacillus fluminis</name>
    <dbReference type="NCBI Taxonomy" id="511487"/>
    <lineage>
        <taxon>Bacteria</taxon>
        <taxon>Bacillati</taxon>
        <taxon>Bacillota</taxon>
        <taxon>Bacilli</taxon>
        <taxon>Bacillales</taxon>
        <taxon>Paenibacillaceae</taxon>
        <taxon>Brevibacillus</taxon>
    </lineage>
</organism>
<evidence type="ECO:0000256" key="1">
    <source>
        <dbReference type="ARBA" id="ARBA00010617"/>
    </source>
</evidence>
<sequence length="395" mass="45120">MATPTKAIFFRHLFPSKLENWERFGWYKKMREESPIHFDEQAGAWDLFLFDDVEWLLKEASLFSSERPTLEGDVRSLLSLDPPKHTQLRAIVNKAFTPRELEMWRPRIQTLVTKLLDDLKGKDTVDIIRDFAYPLPVIVIADILGVPYEDMDKFKEWSDILVEGPKSMTAEAVESLLTEKLAKQKEMYAYFDEIIAQKRKNPQEDLISVIISAEVDGAKLADNEIRAFCKLLLAAGNETTTNLIGNGMYCLLEDRSIFERVNKEPDLIPGAIEETLRFRSPVQAINRFAKQDIELRGHSIKKGQEVVGWIGSANRDETHFLYADTFDPARQQNKHLAFGKGIHFCLGAPLARLEAALAMPELINRFPDMRLPENLQLEPIVSGFVYGLKSLPVQI</sequence>
<dbReference type="PANTHER" id="PTHR46696">
    <property type="entry name" value="P450, PUTATIVE (EUROFUNG)-RELATED"/>
    <property type="match status" value="1"/>
</dbReference>
<gene>
    <name evidence="8" type="ORF">EDM56_01575</name>
</gene>
<dbReference type="EMBL" id="RHHQ01000003">
    <property type="protein sequence ID" value="RNB92415.1"/>
    <property type="molecule type" value="Genomic_DNA"/>
</dbReference>
<evidence type="ECO:0000256" key="2">
    <source>
        <dbReference type="ARBA" id="ARBA00022617"/>
    </source>
</evidence>
<dbReference type="CDD" id="cd11032">
    <property type="entry name" value="P450_EryK-like"/>
    <property type="match status" value="1"/>
</dbReference>
<comment type="similarity">
    <text evidence="1 7">Belongs to the cytochrome P450 family.</text>
</comment>
<dbReference type="AlphaFoldDB" id="A0A3M8DXZ9"/>
<proteinExistence type="inferred from homology"/>
<dbReference type="PRINTS" id="PR00359">
    <property type="entry name" value="BP450"/>
</dbReference>
<dbReference type="GO" id="GO:0020037">
    <property type="term" value="F:heme binding"/>
    <property type="evidence" value="ECO:0007669"/>
    <property type="project" value="InterPro"/>
</dbReference>
<evidence type="ECO:0000313" key="8">
    <source>
        <dbReference type="EMBL" id="RNB92415.1"/>
    </source>
</evidence>
<evidence type="ECO:0000256" key="3">
    <source>
        <dbReference type="ARBA" id="ARBA00022723"/>
    </source>
</evidence>
<evidence type="ECO:0000256" key="4">
    <source>
        <dbReference type="ARBA" id="ARBA00023002"/>
    </source>
</evidence>
<comment type="caution">
    <text evidence="8">The sequence shown here is derived from an EMBL/GenBank/DDBJ whole genome shotgun (WGS) entry which is preliminary data.</text>
</comment>
<dbReference type="InterPro" id="IPR001128">
    <property type="entry name" value="Cyt_P450"/>
</dbReference>
<dbReference type="InterPro" id="IPR002397">
    <property type="entry name" value="Cyt_P450_B"/>
</dbReference>